<reference evidence="1 2" key="1">
    <citation type="journal article" date="2014" name="Nat. Genet.">
        <title>Genome and transcriptome of the porcine whipworm Trichuris suis.</title>
        <authorList>
            <person name="Jex A.R."/>
            <person name="Nejsum P."/>
            <person name="Schwarz E.M."/>
            <person name="Hu L."/>
            <person name="Young N.D."/>
            <person name="Hall R.S."/>
            <person name="Korhonen P.K."/>
            <person name="Liao S."/>
            <person name="Thamsborg S."/>
            <person name="Xia J."/>
            <person name="Xu P."/>
            <person name="Wang S."/>
            <person name="Scheerlinck J.P."/>
            <person name="Hofmann A."/>
            <person name="Sternberg P.W."/>
            <person name="Wang J."/>
            <person name="Gasser R.B."/>
        </authorList>
    </citation>
    <scope>NUCLEOTIDE SEQUENCE [LARGE SCALE GENOMIC DNA]</scope>
    <source>
        <strain evidence="1">DCEP-RM93M</strain>
    </source>
</reference>
<keyword evidence="2" id="KW-1185">Reference proteome</keyword>
<dbReference type="AlphaFoldDB" id="A0A085LYP1"/>
<protein>
    <submittedName>
        <fullName evidence="1">Uncharacterized protein</fullName>
    </submittedName>
</protein>
<accession>A0A085LYP1</accession>
<evidence type="ECO:0000313" key="2">
    <source>
        <dbReference type="Proteomes" id="UP000030764"/>
    </source>
</evidence>
<evidence type="ECO:0000313" key="1">
    <source>
        <dbReference type="EMBL" id="KFD50087.1"/>
    </source>
</evidence>
<sequence length="116" mass="13131">MRHSETGSRTWLIRRASRTLDGGSGAAHFSEVPFLTAPPADGIASRTERTFMLRKSTKEATRLLHSERCARFLQGVRVVELSAVTSASRSNSRIRSHRQEIRFDTLLCRMEDSRNV</sequence>
<gene>
    <name evidence="1" type="ORF">M513_09047</name>
</gene>
<dbReference type="EMBL" id="KL363259">
    <property type="protein sequence ID" value="KFD50087.1"/>
    <property type="molecule type" value="Genomic_DNA"/>
</dbReference>
<dbReference type="Proteomes" id="UP000030764">
    <property type="component" value="Unassembled WGS sequence"/>
</dbReference>
<proteinExistence type="predicted"/>
<name>A0A085LYP1_9BILA</name>
<organism evidence="1 2">
    <name type="scientific">Trichuris suis</name>
    <name type="common">pig whipworm</name>
    <dbReference type="NCBI Taxonomy" id="68888"/>
    <lineage>
        <taxon>Eukaryota</taxon>
        <taxon>Metazoa</taxon>
        <taxon>Ecdysozoa</taxon>
        <taxon>Nematoda</taxon>
        <taxon>Enoplea</taxon>
        <taxon>Dorylaimia</taxon>
        <taxon>Trichinellida</taxon>
        <taxon>Trichuridae</taxon>
        <taxon>Trichuris</taxon>
    </lineage>
</organism>